<comment type="caution">
    <text evidence="2">The sequence shown here is derived from an EMBL/GenBank/DDBJ whole genome shotgun (WGS) entry which is preliminary data.</text>
</comment>
<keyword evidence="1" id="KW-0812">Transmembrane</keyword>
<keyword evidence="1" id="KW-1133">Transmembrane helix</keyword>
<protein>
    <submittedName>
        <fullName evidence="2">Uncharacterized protein</fullName>
    </submittedName>
</protein>
<proteinExistence type="predicted"/>
<evidence type="ECO:0000313" key="3">
    <source>
        <dbReference type="Proteomes" id="UP000070578"/>
    </source>
</evidence>
<dbReference type="AlphaFoldDB" id="A0A139BWZ9"/>
<dbReference type="EMBL" id="LSLI01000005">
    <property type="protein sequence ID" value="KXS33462.1"/>
    <property type="molecule type" value="Genomic_DNA"/>
</dbReference>
<feature type="transmembrane region" description="Helical" evidence="1">
    <location>
        <begin position="86"/>
        <end position="107"/>
    </location>
</feature>
<keyword evidence="1" id="KW-0472">Membrane</keyword>
<evidence type="ECO:0000256" key="1">
    <source>
        <dbReference type="SAM" id="Phobius"/>
    </source>
</evidence>
<reference evidence="2 3" key="1">
    <citation type="submission" date="2016-02" db="EMBL/GenBank/DDBJ databases">
        <authorList>
            <person name="Wen L."/>
            <person name="He K."/>
            <person name="Yang H."/>
        </authorList>
    </citation>
    <scope>NUCLEOTIDE SEQUENCE [LARGE SCALE GENOMIC DNA]</scope>
    <source>
        <strain evidence="2">ShG14-8</strain>
    </source>
</reference>
<organism evidence="2 3">
    <name type="scientific">Candidatus Gallionella acididurans</name>
    <dbReference type="NCBI Taxonomy" id="1796491"/>
    <lineage>
        <taxon>Bacteria</taxon>
        <taxon>Pseudomonadati</taxon>
        <taxon>Pseudomonadota</taxon>
        <taxon>Betaproteobacteria</taxon>
        <taxon>Nitrosomonadales</taxon>
        <taxon>Gallionellaceae</taxon>
        <taxon>Gallionella</taxon>
    </lineage>
</organism>
<dbReference type="Proteomes" id="UP000070578">
    <property type="component" value="Unassembled WGS sequence"/>
</dbReference>
<gene>
    <name evidence="2" type="ORF">AWT59_0343</name>
</gene>
<name>A0A139BWZ9_9PROT</name>
<accession>A0A139BWZ9</accession>
<evidence type="ECO:0000313" key="2">
    <source>
        <dbReference type="EMBL" id="KXS33462.1"/>
    </source>
</evidence>
<reference evidence="2 3" key="2">
    <citation type="submission" date="2016-03" db="EMBL/GenBank/DDBJ databases">
        <title>New uncultured bacterium of the family Gallionellaceae from acid mine drainage: description and reconstruction of genome based on metagenomic analysis of microbial community.</title>
        <authorList>
            <person name="Kadnikov V."/>
            <person name="Ivasenko D."/>
            <person name="Beletsky A."/>
            <person name="Mardanov A."/>
            <person name="Danilova E."/>
            <person name="Pimenov N."/>
            <person name="Karnachuk O."/>
            <person name="Ravin N."/>
        </authorList>
    </citation>
    <scope>NUCLEOTIDE SEQUENCE [LARGE SCALE GENOMIC DNA]</scope>
    <source>
        <strain evidence="2">ShG14-8</strain>
    </source>
</reference>
<feature type="transmembrane region" description="Helical" evidence="1">
    <location>
        <begin position="12"/>
        <end position="32"/>
    </location>
</feature>
<feature type="transmembrane region" description="Helical" evidence="1">
    <location>
        <begin position="119"/>
        <end position="139"/>
    </location>
</feature>
<feature type="transmembrane region" description="Helical" evidence="1">
    <location>
        <begin position="44"/>
        <end position="65"/>
    </location>
</feature>
<sequence>MRLPDLNIFTAWLLIPQTLAMGWVAALGRLILELFGTDTPEEGIPGRIVGALLLLGAVFVVRRLLGGTLPIVGNPVGNGYRFGHRLILTGNILAAALFVFQIAWHWIPSAAAVMVMAQLTSAFGYWVMALWMAGFSFLYQSTQVA</sequence>